<evidence type="ECO:0000313" key="1">
    <source>
        <dbReference type="EMBL" id="WAR14325.1"/>
    </source>
</evidence>
<proteinExistence type="predicted"/>
<dbReference type="EMBL" id="CP111020">
    <property type="protein sequence ID" value="WAR14325.1"/>
    <property type="molecule type" value="Genomic_DNA"/>
</dbReference>
<evidence type="ECO:0000313" key="2">
    <source>
        <dbReference type="Proteomes" id="UP001164746"/>
    </source>
</evidence>
<dbReference type="Proteomes" id="UP001164746">
    <property type="component" value="Chromosome 9"/>
</dbReference>
<name>A0ABY7EWT6_MYAAR</name>
<reference evidence="1" key="1">
    <citation type="submission" date="2022-11" db="EMBL/GenBank/DDBJ databases">
        <title>Centuries of genome instability and evolution in soft-shell clam transmissible cancer (bioRxiv).</title>
        <authorList>
            <person name="Hart S.F.M."/>
            <person name="Yonemitsu M.A."/>
            <person name="Giersch R.M."/>
            <person name="Beal B.F."/>
            <person name="Arriagada G."/>
            <person name="Davis B.W."/>
            <person name="Ostrander E.A."/>
            <person name="Goff S.P."/>
            <person name="Metzger M.J."/>
        </authorList>
    </citation>
    <scope>NUCLEOTIDE SEQUENCE</scope>
    <source>
        <strain evidence="1">MELC-2E11</strain>
        <tissue evidence="1">Siphon/mantle</tissue>
    </source>
</reference>
<protein>
    <recommendedName>
        <fullName evidence="3">Ig-like domain-containing protein</fullName>
    </recommendedName>
</protein>
<keyword evidence="2" id="KW-1185">Reference proteome</keyword>
<gene>
    <name evidence="1" type="ORF">MAR_004430</name>
</gene>
<organism evidence="1 2">
    <name type="scientific">Mya arenaria</name>
    <name type="common">Soft-shell clam</name>
    <dbReference type="NCBI Taxonomy" id="6604"/>
    <lineage>
        <taxon>Eukaryota</taxon>
        <taxon>Metazoa</taxon>
        <taxon>Spiralia</taxon>
        <taxon>Lophotrochozoa</taxon>
        <taxon>Mollusca</taxon>
        <taxon>Bivalvia</taxon>
        <taxon>Autobranchia</taxon>
        <taxon>Heteroconchia</taxon>
        <taxon>Euheterodonta</taxon>
        <taxon>Imparidentia</taxon>
        <taxon>Neoheterodontei</taxon>
        <taxon>Myida</taxon>
        <taxon>Myoidea</taxon>
        <taxon>Myidae</taxon>
        <taxon>Mya</taxon>
    </lineage>
</organism>
<sequence length="75" mass="8341">MTISMNCSCDSNPASSYSWSMTGFSSPTTGQNLEVPVQNTTTVTLTISNTMQFSSGNTEQGRREISFVFLLWYIR</sequence>
<accession>A0ABY7EWT6</accession>
<evidence type="ECO:0008006" key="3">
    <source>
        <dbReference type="Google" id="ProtNLM"/>
    </source>
</evidence>